<dbReference type="EMBL" id="FUXX01000065">
    <property type="protein sequence ID" value="SKA69976.1"/>
    <property type="molecule type" value="Genomic_DNA"/>
</dbReference>
<dbReference type="PANTHER" id="PTHR37010:SF1">
    <property type="entry name" value="SULFURTRANSFERASE TUSE"/>
    <property type="match status" value="1"/>
</dbReference>
<comment type="subcellular location">
    <subcellularLocation>
        <location evidence="1">Cytoplasm</location>
    </subcellularLocation>
</comment>
<comment type="similarity">
    <text evidence="3">Belongs to the dsrC/tusE family.</text>
</comment>
<dbReference type="InterPro" id="IPR007453">
    <property type="entry name" value="DsrC/TusE"/>
</dbReference>
<evidence type="ECO:0000256" key="2">
    <source>
        <dbReference type="ARBA" id="ARBA00022490"/>
    </source>
</evidence>
<dbReference type="PIRSF" id="PIRSF006223">
    <property type="entry name" value="DsrC_TusE"/>
    <property type="match status" value="1"/>
</dbReference>
<dbReference type="Proteomes" id="UP000242432">
    <property type="component" value="Unassembled WGS sequence"/>
</dbReference>
<dbReference type="RefSeq" id="WP_078929554.1">
    <property type="nucleotide sequence ID" value="NZ_FUXX01000065.1"/>
</dbReference>
<gene>
    <name evidence="5" type="ORF">SAMN02745213_02277</name>
</gene>
<dbReference type="SUPFAM" id="SSF69721">
    <property type="entry name" value="DsrC, the gamma subunit of dissimilatory sulfite reductase"/>
    <property type="match status" value="1"/>
</dbReference>
<dbReference type="AlphaFoldDB" id="A0A1T4VYA6"/>
<dbReference type="Gene3D" id="1.10.10.370">
    <property type="entry name" value="DsrC-like protein, C-terminal domain"/>
    <property type="match status" value="1"/>
</dbReference>
<dbReference type="GO" id="GO:0002143">
    <property type="term" value="P:tRNA wobble position uridine thiolation"/>
    <property type="evidence" value="ECO:0007669"/>
    <property type="project" value="TreeGrafter"/>
</dbReference>
<protein>
    <recommendedName>
        <fullName evidence="3">Sulfurtransferase</fullName>
        <ecNumber evidence="3">2.8.1.-</ecNumber>
    </recommendedName>
</protein>
<name>A0A1T4VYA6_9GAMM</name>
<sequence length="110" mass="12329">MSFIFNGREILTDSEGYLKKAEDWDESLMRFMAKNDGLDLTDEHILIIKAVKKYFEEYATTPAIRILIKYLKTSGHEDLASSIKLAVLFPDGAAKSAAKYAGLPKPVKCI</sequence>
<keyword evidence="2" id="KW-0963">Cytoplasm</keyword>
<dbReference type="NCBIfam" id="TIGR03342">
    <property type="entry name" value="dsrC_tusE_dsvC"/>
    <property type="match status" value="1"/>
</dbReference>
<accession>A0A1T4VYA6</accession>
<dbReference type="GO" id="GO:0097163">
    <property type="term" value="F:sulfur carrier activity"/>
    <property type="evidence" value="ECO:0007669"/>
    <property type="project" value="TreeGrafter"/>
</dbReference>
<dbReference type="Gene3D" id="3.30.1420.10">
    <property type="match status" value="1"/>
</dbReference>
<evidence type="ECO:0000256" key="3">
    <source>
        <dbReference type="PIRNR" id="PIRNR006223"/>
    </source>
</evidence>
<dbReference type="EC" id="2.8.1.-" evidence="3"/>
<reference evidence="6" key="1">
    <citation type="submission" date="2017-02" db="EMBL/GenBank/DDBJ databases">
        <authorList>
            <person name="Varghese N."/>
            <person name="Submissions S."/>
        </authorList>
    </citation>
    <scope>NUCLEOTIDE SEQUENCE [LARGE SCALE GENOMIC DNA]</scope>
    <source>
        <strain evidence="6">DSM 3072</strain>
    </source>
</reference>
<dbReference type="InterPro" id="IPR025526">
    <property type="entry name" value="DsrC-like_dom_sf"/>
</dbReference>
<proteinExistence type="inferred from homology"/>
<keyword evidence="6" id="KW-1185">Reference proteome</keyword>
<feature type="active site" description="Cysteine persulfide intermediate" evidence="4">
    <location>
        <position position="109"/>
    </location>
</feature>
<evidence type="ECO:0000256" key="4">
    <source>
        <dbReference type="PIRSR" id="PIRSR006223-50"/>
    </source>
</evidence>
<comment type="function">
    <text evidence="3">Part of a sulfur-relay system.</text>
</comment>
<keyword evidence="3" id="KW-0808">Transferase</keyword>
<dbReference type="Pfam" id="PF04358">
    <property type="entry name" value="DsrC"/>
    <property type="match status" value="1"/>
</dbReference>
<evidence type="ECO:0000313" key="6">
    <source>
        <dbReference type="Proteomes" id="UP000242432"/>
    </source>
</evidence>
<dbReference type="InterPro" id="IPR042072">
    <property type="entry name" value="DsrC-like_C"/>
</dbReference>
<evidence type="ECO:0000313" key="5">
    <source>
        <dbReference type="EMBL" id="SKA69976.1"/>
    </source>
</evidence>
<dbReference type="GO" id="GO:0016740">
    <property type="term" value="F:transferase activity"/>
    <property type="evidence" value="ECO:0007669"/>
    <property type="project" value="UniProtKB-KW"/>
</dbReference>
<organism evidence="5 6">
    <name type="scientific">Succinivibrio dextrinosolvens DSM 3072</name>
    <dbReference type="NCBI Taxonomy" id="1123324"/>
    <lineage>
        <taxon>Bacteria</taxon>
        <taxon>Pseudomonadati</taxon>
        <taxon>Pseudomonadota</taxon>
        <taxon>Gammaproteobacteria</taxon>
        <taxon>Aeromonadales</taxon>
        <taxon>Succinivibrionaceae</taxon>
        <taxon>Succinivibrio</taxon>
    </lineage>
</organism>
<evidence type="ECO:0000256" key="1">
    <source>
        <dbReference type="ARBA" id="ARBA00004496"/>
    </source>
</evidence>
<dbReference type="GO" id="GO:0005737">
    <property type="term" value="C:cytoplasm"/>
    <property type="evidence" value="ECO:0007669"/>
    <property type="project" value="UniProtKB-SubCell"/>
</dbReference>
<dbReference type="STRING" id="83771.SAMN02910357_02298"/>
<dbReference type="InterPro" id="IPR043163">
    <property type="entry name" value="DsrC-like_N"/>
</dbReference>
<dbReference type="PANTHER" id="PTHR37010">
    <property type="entry name" value="SULFURTRANSFERASE TUSE"/>
    <property type="match status" value="1"/>
</dbReference>